<dbReference type="InterPro" id="IPR018392">
    <property type="entry name" value="LysM"/>
</dbReference>
<gene>
    <name evidence="3" type="ORF">GCM10025780_10300</name>
</gene>
<dbReference type="InterPro" id="IPR036779">
    <property type="entry name" value="LysM_dom_sf"/>
</dbReference>
<name>A0ABP8VQW1_9MICO</name>
<dbReference type="RefSeq" id="WP_345374014.1">
    <property type="nucleotide sequence ID" value="NZ_BAABLM010000002.1"/>
</dbReference>
<comment type="caution">
    <text evidence="3">The sequence shown here is derived from an EMBL/GenBank/DDBJ whole genome shotgun (WGS) entry which is preliminary data.</text>
</comment>
<dbReference type="Gene3D" id="3.10.350.10">
    <property type="entry name" value="LysM domain"/>
    <property type="match status" value="1"/>
</dbReference>
<dbReference type="EMBL" id="BAABLM010000002">
    <property type="protein sequence ID" value="GAA4669166.1"/>
    <property type="molecule type" value="Genomic_DNA"/>
</dbReference>
<feature type="transmembrane region" description="Helical" evidence="1">
    <location>
        <begin position="46"/>
        <end position="66"/>
    </location>
</feature>
<evidence type="ECO:0000256" key="1">
    <source>
        <dbReference type="SAM" id="Phobius"/>
    </source>
</evidence>
<evidence type="ECO:0000313" key="3">
    <source>
        <dbReference type="EMBL" id="GAA4669166.1"/>
    </source>
</evidence>
<reference evidence="4" key="1">
    <citation type="journal article" date="2019" name="Int. J. Syst. Evol. Microbiol.">
        <title>The Global Catalogue of Microorganisms (GCM) 10K type strain sequencing project: providing services to taxonomists for standard genome sequencing and annotation.</title>
        <authorList>
            <consortium name="The Broad Institute Genomics Platform"/>
            <consortium name="The Broad Institute Genome Sequencing Center for Infectious Disease"/>
            <person name="Wu L."/>
            <person name="Ma J."/>
        </authorList>
    </citation>
    <scope>NUCLEOTIDE SEQUENCE [LARGE SCALE GENOMIC DNA]</scope>
    <source>
        <strain evidence="4">JCM 18956</strain>
    </source>
</reference>
<sequence>MSATITAFPTTSSRLSAPSAPAVREAAVAAMPAGRTRLRITRRGQAVLTVLVAVPLLAVLAIFLMGGGGAAATSTPGDVHFQHVTISSGETLWQVAETVAPKADPRDVIVDITKLNNLSSTDLQPGQTLAIPLQYSH</sequence>
<keyword evidence="1" id="KW-0472">Membrane</keyword>
<evidence type="ECO:0000259" key="2">
    <source>
        <dbReference type="PROSITE" id="PS51782"/>
    </source>
</evidence>
<feature type="domain" description="LysM" evidence="2">
    <location>
        <begin position="82"/>
        <end position="131"/>
    </location>
</feature>
<dbReference type="Proteomes" id="UP001501295">
    <property type="component" value="Unassembled WGS sequence"/>
</dbReference>
<dbReference type="SMART" id="SM00257">
    <property type="entry name" value="LysM"/>
    <property type="match status" value="1"/>
</dbReference>
<protein>
    <recommendedName>
        <fullName evidence="2">LysM domain-containing protein</fullName>
    </recommendedName>
</protein>
<dbReference type="PROSITE" id="PS51782">
    <property type="entry name" value="LYSM"/>
    <property type="match status" value="1"/>
</dbReference>
<proteinExistence type="predicted"/>
<keyword evidence="4" id="KW-1185">Reference proteome</keyword>
<keyword evidence="1" id="KW-0812">Transmembrane</keyword>
<dbReference type="Pfam" id="PF01476">
    <property type="entry name" value="LysM"/>
    <property type="match status" value="1"/>
</dbReference>
<keyword evidence="1" id="KW-1133">Transmembrane helix</keyword>
<accession>A0ABP8VQW1</accession>
<evidence type="ECO:0000313" key="4">
    <source>
        <dbReference type="Proteomes" id="UP001501295"/>
    </source>
</evidence>
<organism evidence="3 4">
    <name type="scientific">Frondihabitans cladoniiphilus</name>
    <dbReference type="NCBI Taxonomy" id="715785"/>
    <lineage>
        <taxon>Bacteria</taxon>
        <taxon>Bacillati</taxon>
        <taxon>Actinomycetota</taxon>
        <taxon>Actinomycetes</taxon>
        <taxon>Micrococcales</taxon>
        <taxon>Microbacteriaceae</taxon>
        <taxon>Frondihabitans</taxon>
    </lineage>
</organism>